<dbReference type="InterPro" id="IPR001789">
    <property type="entry name" value="Sig_transdc_resp-reg_receiver"/>
</dbReference>
<keyword evidence="3 8" id="KW-0597">Phosphoprotein</keyword>
<dbReference type="InterPro" id="IPR018060">
    <property type="entry name" value="HTH_AraC"/>
</dbReference>
<dbReference type="PANTHER" id="PTHR42713">
    <property type="entry name" value="HISTIDINE KINASE-RELATED"/>
    <property type="match status" value="1"/>
</dbReference>
<keyword evidence="5" id="KW-0805">Transcription regulation</keyword>
<feature type="domain" description="Response regulatory" evidence="10">
    <location>
        <begin position="2"/>
        <end position="117"/>
    </location>
</feature>
<dbReference type="PROSITE" id="PS00041">
    <property type="entry name" value="HTH_ARAC_FAMILY_1"/>
    <property type="match status" value="1"/>
</dbReference>
<dbReference type="GeneID" id="83014592"/>
<dbReference type="Pfam" id="PF12833">
    <property type="entry name" value="HTH_18"/>
    <property type="match status" value="1"/>
</dbReference>
<dbReference type="GO" id="GO:0003700">
    <property type="term" value="F:DNA-binding transcription factor activity"/>
    <property type="evidence" value="ECO:0007669"/>
    <property type="project" value="InterPro"/>
</dbReference>
<evidence type="ECO:0000256" key="8">
    <source>
        <dbReference type="PROSITE-ProRule" id="PRU00169"/>
    </source>
</evidence>
<evidence type="ECO:0000256" key="3">
    <source>
        <dbReference type="ARBA" id="ARBA00022553"/>
    </source>
</evidence>
<dbReference type="GO" id="GO:0005737">
    <property type="term" value="C:cytoplasm"/>
    <property type="evidence" value="ECO:0007669"/>
    <property type="project" value="UniProtKB-SubCell"/>
</dbReference>
<organism evidence="11 12">
    <name type="scientific">Holdemania filiformis</name>
    <dbReference type="NCBI Taxonomy" id="61171"/>
    <lineage>
        <taxon>Bacteria</taxon>
        <taxon>Bacillati</taxon>
        <taxon>Bacillota</taxon>
        <taxon>Erysipelotrichia</taxon>
        <taxon>Erysipelotrichales</taxon>
        <taxon>Erysipelotrichaceae</taxon>
        <taxon>Holdemania</taxon>
    </lineage>
</organism>
<sequence>MNVCIVDDELLIREGIEKRLVKYGYPCEKIWKAADAHSAAEILEREPIDLVFADINMPFMNGLQMIETYRRPDLHFVIVSGYDRFDYAKKAIELGVEAYLLKPIEKAEFQKVMDQMMEKIEIPRQVAEMGSGLRRVMDCIREHWQDPAFCLQDCAVVMGLSESYINKLLKKEGGASFVDLLNQYRIDQAVKQLQKSEGRIQMKELAQQCGFTTPQYFSTVFRKHTGITPSQMKEKQR</sequence>
<dbReference type="InterPro" id="IPR020449">
    <property type="entry name" value="Tscrpt_reg_AraC-type_HTH"/>
</dbReference>
<dbReference type="PRINTS" id="PR00032">
    <property type="entry name" value="HTHARAC"/>
</dbReference>
<comment type="subcellular location">
    <subcellularLocation>
        <location evidence="1">Cytoplasm</location>
    </subcellularLocation>
</comment>
<feature type="domain" description="HTH araC/xylS-type" evidence="9">
    <location>
        <begin position="134"/>
        <end position="235"/>
    </location>
</feature>
<evidence type="ECO:0000256" key="5">
    <source>
        <dbReference type="ARBA" id="ARBA00023015"/>
    </source>
</evidence>
<dbReference type="InterPro" id="IPR011006">
    <property type="entry name" value="CheY-like_superfamily"/>
</dbReference>
<name>A0A412G554_9FIRM</name>
<evidence type="ECO:0000256" key="6">
    <source>
        <dbReference type="ARBA" id="ARBA00023125"/>
    </source>
</evidence>
<dbReference type="InterPro" id="IPR051552">
    <property type="entry name" value="HptR"/>
</dbReference>
<dbReference type="GO" id="GO:0000160">
    <property type="term" value="P:phosphorelay signal transduction system"/>
    <property type="evidence" value="ECO:0007669"/>
    <property type="project" value="UniProtKB-KW"/>
</dbReference>
<keyword evidence="2" id="KW-0963">Cytoplasm</keyword>
<evidence type="ECO:0000313" key="12">
    <source>
        <dbReference type="Proteomes" id="UP000284178"/>
    </source>
</evidence>
<dbReference type="SMART" id="SM00342">
    <property type="entry name" value="HTH_ARAC"/>
    <property type="match status" value="1"/>
</dbReference>
<comment type="caution">
    <text evidence="11">The sequence shown here is derived from an EMBL/GenBank/DDBJ whole genome shotgun (WGS) entry which is preliminary data.</text>
</comment>
<dbReference type="EMBL" id="QRUP01000003">
    <property type="protein sequence ID" value="RGR75933.1"/>
    <property type="molecule type" value="Genomic_DNA"/>
</dbReference>
<evidence type="ECO:0000259" key="9">
    <source>
        <dbReference type="PROSITE" id="PS01124"/>
    </source>
</evidence>
<evidence type="ECO:0000313" key="11">
    <source>
        <dbReference type="EMBL" id="RGR75933.1"/>
    </source>
</evidence>
<keyword evidence="6" id="KW-0238">DNA-binding</keyword>
<dbReference type="Proteomes" id="UP000284178">
    <property type="component" value="Unassembled WGS sequence"/>
</dbReference>
<keyword evidence="4" id="KW-0902">Two-component regulatory system</keyword>
<dbReference type="GO" id="GO:0043565">
    <property type="term" value="F:sequence-specific DNA binding"/>
    <property type="evidence" value="ECO:0007669"/>
    <property type="project" value="InterPro"/>
</dbReference>
<protein>
    <submittedName>
        <fullName evidence="11">Response regulator</fullName>
    </submittedName>
</protein>
<evidence type="ECO:0000256" key="2">
    <source>
        <dbReference type="ARBA" id="ARBA00022490"/>
    </source>
</evidence>
<dbReference type="SMART" id="SM00448">
    <property type="entry name" value="REC"/>
    <property type="match status" value="1"/>
</dbReference>
<dbReference type="PROSITE" id="PS01124">
    <property type="entry name" value="HTH_ARAC_FAMILY_2"/>
    <property type="match status" value="1"/>
</dbReference>
<dbReference type="PROSITE" id="PS50110">
    <property type="entry name" value="RESPONSE_REGULATORY"/>
    <property type="match status" value="1"/>
</dbReference>
<evidence type="ECO:0000259" key="10">
    <source>
        <dbReference type="PROSITE" id="PS50110"/>
    </source>
</evidence>
<keyword evidence="7" id="KW-0804">Transcription</keyword>
<reference evidence="11 12" key="1">
    <citation type="submission" date="2018-08" db="EMBL/GenBank/DDBJ databases">
        <title>A genome reference for cultivated species of the human gut microbiota.</title>
        <authorList>
            <person name="Zou Y."/>
            <person name="Xue W."/>
            <person name="Luo G."/>
        </authorList>
    </citation>
    <scope>NUCLEOTIDE SEQUENCE [LARGE SCALE GENOMIC DNA]</scope>
    <source>
        <strain evidence="11 12">AF24-29</strain>
    </source>
</reference>
<keyword evidence="12" id="KW-1185">Reference proteome</keyword>
<dbReference type="Gene3D" id="3.40.50.2300">
    <property type="match status" value="1"/>
</dbReference>
<evidence type="ECO:0000256" key="1">
    <source>
        <dbReference type="ARBA" id="ARBA00004496"/>
    </source>
</evidence>
<gene>
    <name evidence="11" type="ORF">DWY25_04120</name>
</gene>
<dbReference type="RefSeq" id="WP_117894046.1">
    <property type="nucleotide sequence ID" value="NZ_CABJCV010000003.1"/>
</dbReference>
<proteinExistence type="predicted"/>
<feature type="modified residue" description="4-aspartylphosphate" evidence="8">
    <location>
        <position position="54"/>
    </location>
</feature>
<dbReference type="SUPFAM" id="SSF52172">
    <property type="entry name" value="CheY-like"/>
    <property type="match status" value="1"/>
</dbReference>
<dbReference type="InterPro" id="IPR009057">
    <property type="entry name" value="Homeodomain-like_sf"/>
</dbReference>
<evidence type="ECO:0000256" key="7">
    <source>
        <dbReference type="ARBA" id="ARBA00023163"/>
    </source>
</evidence>
<dbReference type="CDD" id="cd17536">
    <property type="entry name" value="REC_YesN-like"/>
    <property type="match status" value="1"/>
</dbReference>
<dbReference type="Gene3D" id="1.10.10.60">
    <property type="entry name" value="Homeodomain-like"/>
    <property type="match status" value="2"/>
</dbReference>
<dbReference type="PANTHER" id="PTHR42713:SF3">
    <property type="entry name" value="TRANSCRIPTIONAL REGULATORY PROTEIN HPTR"/>
    <property type="match status" value="1"/>
</dbReference>
<dbReference type="SUPFAM" id="SSF46689">
    <property type="entry name" value="Homeodomain-like"/>
    <property type="match status" value="1"/>
</dbReference>
<dbReference type="AlphaFoldDB" id="A0A412G554"/>
<evidence type="ECO:0000256" key="4">
    <source>
        <dbReference type="ARBA" id="ARBA00023012"/>
    </source>
</evidence>
<dbReference type="Pfam" id="PF00072">
    <property type="entry name" value="Response_reg"/>
    <property type="match status" value="1"/>
</dbReference>
<dbReference type="InterPro" id="IPR018062">
    <property type="entry name" value="HTH_AraC-typ_CS"/>
</dbReference>
<accession>A0A412G554</accession>